<dbReference type="PANTHER" id="PTHR43114:SF6">
    <property type="entry name" value="ADENINE DEAMINASE"/>
    <property type="match status" value="1"/>
</dbReference>
<keyword evidence="4 7" id="KW-0378">Hydrolase</keyword>
<dbReference type="Pfam" id="PF00962">
    <property type="entry name" value="A_deaminase"/>
    <property type="match status" value="1"/>
</dbReference>
<keyword evidence="3" id="KW-0479">Metal-binding</keyword>
<organism evidence="7 8">
    <name type="scientific">Phyllobacterium pellucidum</name>
    <dbReference type="NCBI Taxonomy" id="2740464"/>
    <lineage>
        <taxon>Bacteria</taxon>
        <taxon>Pseudomonadati</taxon>
        <taxon>Pseudomonadota</taxon>
        <taxon>Alphaproteobacteria</taxon>
        <taxon>Hyphomicrobiales</taxon>
        <taxon>Phyllobacteriaceae</taxon>
        <taxon>Phyllobacterium</taxon>
    </lineage>
</organism>
<comment type="cofactor">
    <cofactor evidence="1">
        <name>Zn(2+)</name>
        <dbReference type="ChEBI" id="CHEBI:29105"/>
    </cofactor>
</comment>
<dbReference type="PANTHER" id="PTHR43114">
    <property type="entry name" value="ADENINE DEAMINASE"/>
    <property type="match status" value="1"/>
</dbReference>
<dbReference type="AlphaFoldDB" id="A0A849VLM2"/>
<protein>
    <submittedName>
        <fullName evidence="7">Adenosine deaminase</fullName>
        <ecNumber evidence="7">3.5.4.4</ecNumber>
    </submittedName>
</protein>
<gene>
    <name evidence="7" type="ORF">HQ945_07390</name>
</gene>
<evidence type="ECO:0000256" key="5">
    <source>
        <dbReference type="ARBA" id="ARBA00022833"/>
    </source>
</evidence>
<name>A0A849VLM2_9HYPH</name>
<dbReference type="InterPro" id="IPR001365">
    <property type="entry name" value="A_deaminase_dom"/>
</dbReference>
<keyword evidence="5" id="KW-0862">Zinc</keyword>
<evidence type="ECO:0000256" key="2">
    <source>
        <dbReference type="ARBA" id="ARBA00006676"/>
    </source>
</evidence>
<comment type="similarity">
    <text evidence="2">Belongs to the metallo-dependent hydrolases superfamily. Adenosine and AMP deaminases family.</text>
</comment>
<dbReference type="NCBIfam" id="NF006848">
    <property type="entry name" value="PRK09358.1-3"/>
    <property type="match status" value="1"/>
</dbReference>
<dbReference type="GO" id="GO:0019239">
    <property type="term" value="F:deaminase activity"/>
    <property type="evidence" value="ECO:0007669"/>
    <property type="project" value="InterPro"/>
</dbReference>
<sequence>MVLKAELHCHIEGAASVPLVQRKAAKYGVDVSGFIQDEKFVWGDFTSFLHAYDQASMLFRTEEDYADLAEDYLLALSRHDCIYSEVFISTDHAISAGLDPRAYIEGLAGGMSRAKAATGIEGRLIATGLRHKGPEAVLAAARYIVENPHPLVTGFGMAGDERMHRPGDFAAAFNLARDAGLGITVHAGELCGWESVAAALDAIKPTRIGHGVRAIENPNLVQRLAADQIVLECCPGSNVALGVYPDFAAHPLPVLARAGVPVTLNADDPPYFHTDLAREYAIAANNFGYDDAGLVAVTETALKAAFIDEDTRRSLIQRLAADKTVRASVEIFAGPAPKG</sequence>
<evidence type="ECO:0000256" key="3">
    <source>
        <dbReference type="ARBA" id="ARBA00022723"/>
    </source>
</evidence>
<evidence type="ECO:0000256" key="1">
    <source>
        <dbReference type="ARBA" id="ARBA00001947"/>
    </source>
</evidence>
<evidence type="ECO:0000313" key="8">
    <source>
        <dbReference type="Proteomes" id="UP000550508"/>
    </source>
</evidence>
<dbReference type="InterPro" id="IPR006330">
    <property type="entry name" value="Ado/ade_deaminase"/>
</dbReference>
<reference evidence="7 8" key="1">
    <citation type="submission" date="2020-05" db="EMBL/GenBank/DDBJ databases">
        <authorList>
            <person name="Kim M.K."/>
        </authorList>
    </citation>
    <scope>NUCLEOTIDE SEQUENCE [LARGE SCALE GENOMIC DNA]</scope>
    <source>
        <strain evidence="7 8">BT25</strain>
    </source>
</reference>
<dbReference type="InterPro" id="IPR032466">
    <property type="entry name" value="Metal_Hydrolase"/>
</dbReference>
<evidence type="ECO:0000313" key="7">
    <source>
        <dbReference type="EMBL" id="NTS31075.1"/>
    </source>
</evidence>
<dbReference type="Gene3D" id="3.20.20.140">
    <property type="entry name" value="Metal-dependent hydrolases"/>
    <property type="match status" value="1"/>
</dbReference>
<dbReference type="GO" id="GO:0046872">
    <property type="term" value="F:metal ion binding"/>
    <property type="evidence" value="ECO:0007669"/>
    <property type="project" value="UniProtKB-KW"/>
</dbReference>
<dbReference type="GO" id="GO:0016814">
    <property type="term" value="F:hydrolase activity, acting on carbon-nitrogen (but not peptide) bonds, in cyclic amidines"/>
    <property type="evidence" value="ECO:0007669"/>
    <property type="project" value="UniProtKB-ARBA"/>
</dbReference>
<keyword evidence="8" id="KW-1185">Reference proteome</keyword>
<dbReference type="EC" id="3.5.4.4" evidence="7"/>
<proteinExistence type="inferred from homology"/>
<dbReference type="Proteomes" id="UP000550508">
    <property type="component" value="Unassembled WGS sequence"/>
</dbReference>
<dbReference type="NCBIfam" id="TIGR01430">
    <property type="entry name" value="aden_deam"/>
    <property type="match status" value="1"/>
</dbReference>
<evidence type="ECO:0000259" key="6">
    <source>
        <dbReference type="Pfam" id="PF00962"/>
    </source>
</evidence>
<evidence type="ECO:0000256" key="4">
    <source>
        <dbReference type="ARBA" id="ARBA00022801"/>
    </source>
</evidence>
<accession>A0A849VLM2</accession>
<dbReference type="RefSeq" id="WP_113281145.1">
    <property type="nucleotide sequence ID" value="NZ_JABUMX010000001.1"/>
</dbReference>
<dbReference type="EMBL" id="JABUMX010000001">
    <property type="protein sequence ID" value="NTS31075.1"/>
    <property type="molecule type" value="Genomic_DNA"/>
</dbReference>
<comment type="caution">
    <text evidence="7">The sequence shown here is derived from an EMBL/GenBank/DDBJ whole genome shotgun (WGS) entry which is preliminary data.</text>
</comment>
<feature type="domain" description="Adenosine deaminase" evidence="6">
    <location>
        <begin position="4"/>
        <end position="320"/>
    </location>
</feature>
<dbReference type="SUPFAM" id="SSF51556">
    <property type="entry name" value="Metallo-dependent hydrolases"/>
    <property type="match status" value="1"/>
</dbReference>